<sequence>MNDPRLPALTRAEQDLVEHYLRVVDFVGRANPASDTGHFDVMRCVLAAQGLLAEARALLVAAETMRERGETEVFPQTLARAMRILDGERRTSRVLLPPE</sequence>
<dbReference type="RefSeq" id="WP_377341015.1">
    <property type="nucleotide sequence ID" value="NZ_JBHLUE010000016.1"/>
</dbReference>
<organism evidence="1 2">
    <name type="scientific">Plantactinospora siamensis</name>
    <dbReference type="NCBI Taxonomy" id="555372"/>
    <lineage>
        <taxon>Bacteria</taxon>
        <taxon>Bacillati</taxon>
        <taxon>Actinomycetota</taxon>
        <taxon>Actinomycetes</taxon>
        <taxon>Micromonosporales</taxon>
        <taxon>Micromonosporaceae</taxon>
        <taxon>Plantactinospora</taxon>
    </lineage>
</organism>
<reference evidence="1 2" key="1">
    <citation type="submission" date="2024-09" db="EMBL/GenBank/DDBJ databases">
        <authorList>
            <person name="Sun Q."/>
            <person name="Mori K."/>
        </authorList>
    </citation>
    <scope>NUCLEOTIDE SEQUENCE [LARGE SCALE GENOMIC DNA]</scope>
    <source>
        <strain evidence="1 2">TBRC 2205</strain>
    </source>
</reference>
<gene>
    <name evidence="1" type="ORF">ACFFHU_19955</name>
</gene>
<dbReference type="Proteomes" id="UP001589894">
    <property type="component" value="Unassembled WGS sequence"/>
</dbReference>
<keyword evidence="2" id="KW-1185">Reference proteome</keyword>
<dbReference type="EMBL" id="JBHLUE010000016">
    <property type="protein sequence ID" value="MFC0566400.1"/>
    <property type="molecule type" value="Genomic_DNA"/>
</dbReference>
<protein>
    <recommendedName>
        <fullName evidence="3">DUF5133 domain-containing protein</fullName>
    </recommendedName>
</protein>
<evidence type="ECO:0008006" key="3">
    <source>
        <dbReference type="Google" id="ProtNLM"/>
    </source>
</evidence>
<comment type="caution">
    <text evidence="1">The sequence shown here is derived from an EMBL/GenBank/DDBJ whole genome shotgun (WGS) entry which is preliminary data.</text>
</comment>
<accession>A0ABV6P037</accession>
<evidence type="ECO:0000313" key="1">
    <source>
        <dbReference type="EMBL" id="MFC0566400.1"/>
    </source>
</evidence>
<name>A0ABV6P037_9ACTN</name>
<evidence type="ECO:0000313" key="2">
    <source>
        <dbReference type="Proteomes" id="UP001589894"/>
    </source>
</evidence>
<proteinExistence type="predicted"/>